<organism evidence="1 2">
    <name type="scientific">Mycena pura</name>
    <dbReference type="NCBI Taxonomy" id="153505"/>
    <lineage>
        <taxon>Eukaryota</taxon>
        <taxon>Fungi</taxon>
        <taxon>Dikarya</taxon>
        <taxon>Basidiomycota</taxon>
        <taxon>Agaricomycotina</taxon>
        <taxon>Agaricomycetes</taxon>
        <taxon>Agaricomycetidae</taxon>
        <taxon>Agaricales</taxon>
        <taxon>Marasmiineae</taxon>
        <taxon>Mycenaceae</taxon>
        <taxon>Mycena</taxon>
    </lineage>
</organism>
<gene>
    <name evidence="1" type="ORF">GGX14DRAFT_677636</name>
</gene>
<sequence>MCLGILWICGHKCWQYNPDLAIIFPSSEETYSIPQYRQCFLSAANQAITTTDANVSSVSEFDGPLRTAQAGFEMWGPCDNPQEDLAITVGGYGQSVRGLVGTRHFDVCHTMKCWREAEPGPGITDILVLAELSAAQDRTRAVFPATLFLALAALFEGTVTSRRKSAPLVDNVTEAAKNAVVDVFHARRQLMEEQIALRAPFLYS</sequence>
<keyword evidence="2" id="KW-1185">Reference proteome</keyword>
<evidence type="ECO:0000313" key="2">
    <source>
        <dbReference type="Proteomes" id="UP001219525"/>
    </source>
</evidence>
<comment type="caution">
    <text evidence="1">The sequence shown here is derived from an EMBL/GenBank/DDBJ whole genome shotgun (WGS) entry which is preliminary data.</text>
</comment>
<name>A0AAD6UU37_9AGAR</name>
<evidence type="ECO:0000313" key="1">
    <source>
        <dbReference type="EMBL" id="KAJ7194923.1"/>
    </source>
</evidence>
<dbReference type="AlphaFoldDB" id="A0AAD6UU37"/>
<reference evidence="1" key="1">
    <citation type="submission" date="2023-03" db="EMBL/GenBank/DDBJ databases">
        <title>Massive genome expansion in bonnet fungi (Mycena s.s.) driven by repeated elements and novel gene families across ecological guilds.</title>
        <authorList>
            <consortium name="Lawrence Berkeley National Laboratory"/>
            <person name="Harder C.B."/>
            <person name="Miyauchi S."/>
            <person name="Viragh M."/>
            <person name="Kuo A."/>
            <person name="Thoen E."/>
            <person name="Andreopoulos B."/>
            <person name="Lu D."/>
            <person name="Skrede I."/>
            <person name="Drula E."/>
            <person name="Henrissat B."/>
            <person name="Morin E."/>
            <person name="Kohler A."/>
            <person name="Barry K."/>
            <person name="LaButti K."/>
            <person name="Morin E."/>
            <person name="Salamov A."/>
            <person name="Lipzen A."/>
            <person name="Mereny Z."/>
            <person name="Hegedus B."/>
            <person name="Baldrian P."/>
            <person name="Stursova M."/>
            <person name="Weitz H."/>
            <person name="Taylor A."/>
            <person name="Grigoriev I.V."/>
            <person name="Nagy L.G."/>
            <person name="Martin F."/>
            <person name="Kauserud H."/>
        </authorList>
    </citation>
    <scope>NUCLEOTIDE SEQUENCE</scope>
    <source>
        <strain evidence="1">9144</strain>
    </source>
</reference>
<protein>
    <submittedName>
        <fullName evidence="1">Uncharacterized protein</fullName>
    </submittedName>
</protein>
<dbReference type="Proteomes" id="UP001219525">
    <property type="component" value="Unassembled WGS sequence"/>
</dbReference>
<accession>A0AAD6UU37</accession>
<proteinExistence type="predicted"/>
<dbReference type="EMBL" id="JARJCW010000094">
    <property type="protein sequence ID" value="KAJ7194923.1"/>
    <property type="molecule type" value="Genomic_DNA"/>
</dbReference>